<evidence type="ECO:0000256" key="3">
    <source>
        <dbReference type="SAM" id="SignalP"/>
    </source>
</evidence>
<dbReference type="InterPro" id="IPR036188">
    <property type="entry name" value="FAD/NAD-bd_sf"/>
</dbReference>
<dbReference type="PANTHER" id="PTHR43755:SF1">
    <property type="entry name" value="FAD-DEPENDENT PYRIDINE NUCLEOTIDE-DISULPHIDE OXIDOREDUCTASE"/>
    <property type="match status" value="1"/>
</dbReference>
<dbReference type="Gene3D" id="3.50.50.60">
    <property type="entry name" value="FAD/NAD(P)-binding domain"/>
    <property type="match status" value="2"/>
</dbReference>
<dbReference type="Proteomes" id="UP000315914">
    <property type="component" value="Unassembled WGS sequence"/>
</dbReference>
<evidence type="ECO:0000259" key="5">
    <source>
        <dbReference type="Pfam" id="PF09242"/>
    </source>
</evidence>
<dbReference type="RefSeq" id="WP_080138991.1">
    <property type="nucleotide sequence ID" value="NZ_LWIG01000043.1"/>
</dbReference>
<keyword evidence="2" id="KW-0274">FAD</keyword>
<evidence type="ECO:0000256" key="2">
    <source>
        <dbReference type="ARBA" id="ARBA00022827"/>
    </source>
</evidence>
<evidence type="ECO:0000259" key="6">
    <source>
        <dbReference type="Pfam" id="PF21706"/>
    </source>
</evidence>
<proteinExistence type="predicted"/>
<dbReference type="InterPro" id="IPR023753">
    <property type="entry name" value="FAD/NAD-binding_dom"/>
</dbReference>
<feature type="domain" description="Sulfide dehydrogenase [flavocytochrome c] flavoprotein chain central" evidence="6">
    <location>
        <begin position="164"/>
        <end position="279"/>
    </location>
</feature>
<dbReference type="SUPFAM" id="SSF51905">
    <property type="entry name" value="FAD/NAD(P)-binding domain"/>
    <property type="match status" value="2"/>
</dbReference>
<dbReference type="Pfam" id="PF21706">
    <property type="entry name" value="FCSD_central"/>
    <property type="match status" value="1"/>
</dbReference>
<gene>
    <name evidence="7" type="ORF">FBZ95_108278</name>
</gene>
<evidence type="ECO:0000259" key="4">
    <source>
        <dbReference type="Pfam" id="PF07992"/>
    </source>
</evidence>
<keyword evidence="1" id="KW-0285">Flavoprotein</keyword>
<dbReference type="EMBL" id="VITW01000008">
    <property type="protein sequence ID" value="TWB70276.1"/>
    <property type="molecule type" value="Genomic_DNA"/>
</dbReference>
<dbReference type="SUPFAM" id="SSF55424">
    <property type="entry name" value="FAD/NAD-linked reductases, dimerisation (C-terminal) domain"/>
    <property type="match status" value="1"/>
</dbReference>
<dbReference type="STRING" id="1399419.A5906_08865"/>
<feature type="signal peptide" evidence="3">
    <location>
        <begin position="1"/>
        <end position="29"/>
    </location>
</feature>
<keyword evidence="8" id="KW-1185">Reference proteome</keyword>
<feature type="domain" description="Flavocytochrome c sulphide dehydrogenase flavin-binding" evidence="5">
    <location>
        <begin position="355"/>
        <end position="422"/>
    </location>
</feature>
<dbReference type="Gene3D" id="3.90.760.10">
    <property type="entry name" value="Flavocytochrome c sulphide dehydrogenase, flavin-binding domain"/>
    <property type="match status" value="1"/>
</dbReference>
<feature type="chain" id="PRO_5022875481" evidence="3">
    <location>
        <begin position="30"/>
        <end position="423"/>
    </location>
</feature>
<dbReference type="PANTHER" id="PTHR43755">
    <property type="match status" value="1"/>
</dbReference>
<evidence type="ECO:0000313" key="7">
    <source>
        <dbReference type="EMBL" id="TWB70276.1"/>
    </source>
</evidence>
<sequence length="423" mass="44781">MNAPVTRRNAVLGIAVAATSLALPSILHAQSAGRIIVVGGGFGGAACARALKRTDAKLQVTLIEPNQLFTACPFSNEVIAGLRDIEVQHFGYDRLAAEDITVVAQAATRIEPQQRSVTTADGVTLGYDRLVLSPGIDFHAEALPGYDDAASEKMPHAWKAGAQTLLLRKQLEAMAEGGTVAIAIPANPSRCPPAPYERASLIAHYLKTKKPRSKVLVLDAKDNFSQQRLFEQAWKELYGDMIERISLSQGGRVTSVDPATRTIITEFGNYTPDVANVIPPQRAGRIAEIAGAADHTGWCPIDPVTFESKLVPNIHVIGDACLGGGIPKSAAAASAQAKACASAIIGLLAGRTPEAPRLTGVCYNTVAPGYGFSLAGNYQSRGDIFAEVEGGTTSPVDAPRELRAREAAEAERWFQTITADTFG</sequence>
<dbReference type="InterPro" id="IPR016156">
    <property type="entry name" value="FAD/NAD-linked_Rdtase_dimer_sf"/>
</dbReference>
<dbReference type="InterPro" id="IPR052541">
    <property type="entry name" value="SQRD"/>
</dbReference>
<dbReference type="FunFam" id="3.50.50.60:FF:000234">
    <property type="entry name" value="Flavocytochrome C sulfide dehydrogenase"/>
    <property type="match status" value="1"/>
</dbReference>
<name>A0A560JGW3_9BRAD</name>
<comment type="caution">
    <text evidence="7">The sequence shown here is derived from an EMBL/GenBank/DDBJ whole genome shotgun (WGS) entry which is preliminary data.</text>
</comment>
<dbReference type="InterPro" id="IPR037092">
    <property type="entry name" value="FlavoCytC_S_DH_flav-bd_sf"/>
</dbReference>
<dbReference type="Pfam" id="PF07992">
    <property type="entry name" value="Pyr_redox_2"/>
    <property type="match status" value="1"/>
</dbReference>
<dbReference type="Pfam" id="PF09242">
    <property type="entry name" value="FCSD-flav_bind"/>
    <property type="match status" value="1"/>
</dbReference>
<dbReference type="GO" id="GO:0016491">
    <property type="term" value="F:oxidoreductase activity"/>
    <property type="evidence" value="ECO:0007669"/>
    <property type="project" value="InterPro"/>
</dbReference>
<organism evidence="7 8">
    <name type="scientific">Bradyrhizobium sacchari</name>
    <dbReference type="NCBI Taxonomy" id="1399419"/>
    <lineage>
        <taxon>Bacteria</taxon>
        <taxon>Pseudomonadati</taxon>
        <taxon>Pseudomonadota</taxon>
        <taxon>Alphaproteobacteria</taxon>
        <taxon>Hyphomicrobiales</taxon>
        <taxon>Nitrobacteraceae</taxon>
        <taxon>Bradyrhizobium</taxon>
    </lineage>
</organism>
<dbReference type="AlphaFoldDB" id="A0A560JGW3"/>
<evidence type="ECO:0000313" key="8">
    <source>
        <dbReference type="Proteomes" id="UP000315914"/>
    </source>
</evidence>
<reference evidence="7 8" key="1">
    <citation type="submission" date="2019-06" db="EMBL/GenBank/DDBJ databases">
        <title>Genomic Encyclopedia of Type Strains, Phase IV (KMG-V): Genome sequencing to study the core and pangenomes of soil and plant-associated prokaryotes.</title>
        <authorList>
            <person name="Whitman W."/>
        </authorList>
    </citation>
    <scope>NUCLEOTIDE SEQUENCE [LARGE SCALE GENOMIC DNA]</scope>
    <source>
        <strain evidence="7 8">BR 10556</strain>
    </source>
</reference>
<dbReference type="InterPro" id="IPR015323">
    <property type="entry name" value="FlavoCytC_S_DH_flav-bd"/>
</dbReference>
<dbReference type="GO" id="GO:0050660">
    <property type="term" value="F:flavin adenine dinucleotide binding"/>
    <property type="evidence" value="ECO:0007669"/>
    <property type="project" value="InterPro"/>
</dbReference>
<dbReference type="InterPro" id="IPR049386">
    <property type="entry name" value="FCSD_central"/>
</dbReference>
<protein>
    <submittedName>
        <fullName evidence="7">NADH dehydrogenase FAD-containing subunit</fullName>
    </submittedName>
</protein>
<keyword evidence="3" id="KW-0732">Signal</keyword>
<feature type="domain" description="FAD/NAD(P)-binding" evidence="4">
    <location>
        <begin position="34"/>
        <end position="146"/>
    </location>
</feature>
<evidence type="ECO:0000256" key="1">
    <source>
        <dbReference type="ARBA" id="ARBA00022630"/>
    </source>
</evidence>
<accession>A0A560JGW3</accession>